<proteinExistence type="predicted"/>
<evidence type="ECO:0000313" key="3">
    <source>
        <dbReference type="Proteomes" id="UP000253529"/>
    </source>
</evidence>
<dbReference type="EMBL" id="QNRK01000038">
    <property type="protein sequence ID" value="RBP04628.1"/>
    <property type="molecule type" value="Genomic_DNA"/>
</dbReference>
<name>A0A366EQG6_9HYPH</name>
<reference evidence="2 3" key="1">
    <citation type="submission" date="2018-06" db="EMBL/GenBank/DDBJ databases">
        <title>Genomic Encyclopedia of Type Strains, Phase IV (KMG-IV): sequencing the most valuable type-strain genomes for metagenomic binning, comparative biology and taxonomic classification.</title>
        <authorList>
            <person name="Goeker M."/>
        </authorList>
    </citation>
    <scope>NUCLEOTIDE SEQUENCE [LARGE SCALE GENOMIC DNA]</scope>
    <source>
        <strain evidence="2 3">DSM 24875</strain>
    </source>
</reference>
<feature type="region of interest" description="Disordered" evidence="1">
    <location>
        <begin position="523"/>
        <end position="546"/>
    </location>
</feature>
<comment type="caution">
    <text evidence="2">The sequence shown here is derived from an EMBL/GenBank/DDBJ whole genome shotgun (WGS) entry which is preliminary data.</text>
</comment>
<keyword evidence="3" id="KW-1185">Reference proteome</keyword>
<evidence type="ECO:0000313" key="2">
    <source>
        <dbReference type="EMBL" id="RBP04628.1"/>
    </source>
</evidence>
<dbReference type="OrthoDB" id="480426at2"/>
<evidence type="ECO:0000256" key="1">
    <source>
        <dbReference type="SAM" id="MobiDB-lite"/>
    </source>
</evidence>
<organism evidence="2 3">
    <name type="scientific">Roseiarcus fermentans</name>
    <dbReference type="NCBI Taxonomy" id="1473586"/>
    <lineage>
        <taxon>Bacteria</taxon>
        <taxon>Pseudomonadati</taxon>
        <taxon>Pseudomonadota</taxon>
        <taxon>Alphaproteobacteria</taxon>
        <taxon>Hyphomicrobiales</taxon>
        <taxon>Roseiarcaceae</taxon>
        <taxon>Roseiarcus</taxon>
    </lineage>
</organism>
<protein>
    <submittedName>
        <fullName evidence="2">Uncharacterized protein</fullName>
    </submittedName>
</protein>
<dbReference type="RefSeq" id="WP_113892049.1">
    <property type="nucleotide sequence ID" value="NZ_QNRK01000038.1"/>
</dbReference>
<accession>A0A366EQG6</accession>
<feature type="compositionally biased region" description="Polar residues" evidence="1">
    <location>
        <begin position="523"/>
        <end position="533"/>
    </location>
</feature>
<sequence>MAGLPSGAVYLGGAGAVSFSYDVVDQTGFVYAVRQPADAVTPVIEVAWLQIQPAATVTYLTTWDSLGWIEVECGGALLLYSSDGSEAGTQLLARLSGSPQSNSAWILGSLGGRLLLAAETDDTLEIFGADTTGSATLILEQAWDPSSSASATVATFGDVGGRVVFAITSADTVSVYGSDGTASGTETLTQLSWTSTSTVGGVARSFGWIDGHMLFWVGDGDTLGVYGSDGSAAGTQRLAQFPGQTTIVTLATLGQAAIFVANVPGGGALVYSTDGAGSGTRLLETLASGAVVTSLGAVGQRALFLASDPRGGAWIYGTDGTLAGTASLELFSGGATANCVGLVGGRMVLLADTASGAVLYGVDGTAAGSQILGTFAIGATVSTLGTPQAGAVLLEARSGGDTVVYGTDGTSAGTRLLIDAGSGSVQVIFSGSGRDPWLFTVTTGALVTLYATDGTTAATVATYSPGSSVTVVSDSGKDDVGVTPAGAATRRFWVNEATGAVSAAGDEYLWTGPISGGWSAASDWTNETASANPAPTAPGANDSVTIGTSSDAATQAVAGTGAAAYLTIAGPTALEGLFVAGALSATAALTVGSGDALTVSGAATLAATGDALTVDGSLTAASMVMNGGVYTVETGGTLSVSANVTTTEANAWSTIAVSGGRFTVGGTLYSDGATADSSLSATADAEVRLGGLCYGQTSAGTDSPLLTGVGLATDATSSIEIGSAGGAAAGAITIDSGVTVDEFGTFAAANVIDNGVIAVTPDRTLTLSGTGAGGLAGNGEVAIVAGSTLIVTGFPNSSAAVTIAFDGDGGALSLAPSDLVRGAFSPRIIGFDGGDSIVFQGVVTAAAYASGVLTLLDGASTVAQLALSAPLSTQFSTVELPSGATQINLRSGGDTTTGPAGTAGADAYLWTGPASGSWDAASNWTDETANQNPAPAAPGANDAVTIAASGAATQAVTGTGAAACLTIAGPTALEGRFVAGTLTATAALTVGSGDVVTVSGAATLAATGDALSVEGSLTAASMVMNGGAYTVESGGTLSVSGNVTTTEANAWSTIAVSGGRFTVLGTLYSDAAASGSSLSASANGVIRLGGLIHGQTSDGTGSPLLTGVGLAADATSSIEIGSAGGAARGAITIDSGVTVDEFGTFAAANVIANGVIAVTPGQTLTLSGTSAGGLAGNGVVAIGAGSTLIVTGFPNSSAAVTIAFDGEGGTLSIEPGDFAGGAFSPRITGFDGSDCIVVQGVVTSAAYASGVLTLLDGGSAVAQLTLPGGFAPNGFAVTADDDGTSRITLARNTAPPLTVTFAGLSFDGGGLSGGQPTTGDPVIFRGTVAGAQPLARVEVYDGAQDLGAATVTGGAWSLTATLDAGPHAGFTAIAVDLAGNSAAASFTQAVDVAPLPVDVSQTTPYTLSASQADFIFGPSTNIAVSSSGSIAAVSGALGVVAGWNVTNEGFLSAAGGPYPPAGVMFDSDASVTNAKGATITGGSFGVDIFGAGSVVNSGAISGPTAIGAAGGEGVSMSLGGSVTNNSGAIISGARIGVAISGAAASVTNAGSIGGGLASIVFSGAFADTLSIAPGSTLSGDVVVAGGASLTVTGLAAGAFVIANGASIAFATPDGFGPGDAVDFQGVPYASGDVVVVAGVGANQTVEVVSAAGVEAAAFAAQGNEAAAHFVVGPDGSGGLDVVRAATIADFLAGQSRLDAIAGGFAVSDAAATLAAYLTASVPAGPSALALDAARITAITASDGKPVTVGGGVFAADQAALDKIGGGFSLSGQASVLNGLLAGLEADQSRINAVAARNPQGQIVGLTATIAQFAADAQILNKSTGGFAISDAAATIAAYLTASVPAGPSALALDAAAVAAITAADGNPVTVGGGVFAADQAALDKIVGGFSLSGQASVLNGLLAGLEADQSRINAVAARNPQGQIVGLTATMAQFGADEPILNKSTGGFGVTDTAATIAAYLTASVPAGPSALALDAAAIGAITASDGSPVTVGGGVFAADRAALDKIGGGFSLSGQAGVLNGLLAGLEADQSRINAVAARNPQGQIVGLTATMAEFGVDEPILNKSTGGFGVTDTAANVAAGLDLLQADVAAIVSITLTDTTRPTLTLTAAQAAADHAVLARIATPYTLTLV</sequence>
<dbReference type="Proteomes" id="UP000253529">
    <property type="component" value="Unassembled WGS sequence"/>
</dbReference>
<gene>
    <name evidence="2" type="ORF">DFR50_13812</name>
</gene>